<accession>A0A853IAY4</accession>
<name>A0A853IAY4_9GAMM</name>
<feature type="transmembrane region" description="Helical" evidence="9">
    <location>
        <begin position="280"/>
        <end position="303"/>
    </location>
</feature>
<feature type="transmembrane region" description="Helical" evidence="9">
    <location>
        <begin position="237"/>
        <end position="268"/>
    </location>
</feature>
<dbReference type="RefSeq" id="WP_180569228.1">
    <property type="nucleotide sequence ID" value="NZ_JACCKB010000022.1"/>
</dbReference>
<comment type="similarity">
    <text evidence="8">Belongs to the NhaC Na(+)/H(+) (TC 2.A.35) antiporter family.</text>
</comment>
<dbReference type="PANTHER" id="PTHR33451:SF5">
    <property type="entry name" value="NA+_H+ ANTIPORTER"/>
    <property type="match status" value="1"/>
</dbReference>
<evidence type="ECO:0000256" key="4">
    <source>
        <dbReference type="ARBA" id="ARBA00022475"/>
    </source>
</evidence>
<dbReference type="GO" id="GO:0005886">
    <property type="term" value="C:plasma membrane"/>
    <property type="evidence" value="ECO:0007669"/>
    <property type="project" value="UniProtKB-SubCell"/>
</dbReference>
<protein>
    <submittedName>
        <fullName evidence="11">Na+/H+ antiporter NhaC family protein</fullName>
    </submittedName>
</protein>
<feature type="transmembrane region" description="Helical" evidence="9">
    <location>
        <begin position="7"/>
        <end position="29"/>
    </location>
</feature>
<evidence type="ECO:0000256" key="2">
    <source>
        <dbReference type="ARBA" id="ARBA00022448"/>
    </source>
</evidence>
<evidence type="ECO:0000256" key="5">
    <source>
        <dbReference type="ARBA" id="ARBA00022692"/>
    </source>
</evidence>
<comment type="subcellular location">
    <subcellularLocation>
        <location evidence="1">Cell membrane</location>
        <topology evidence="1">Multi-pass membrane protein</topology>
    </subcellularLocation>
</comment>
<evidence type="ECO:0000256" key="9">
    <source>
        <dbReference type="SAM" id="Phobius"/>
    </source>
</evidence>
<feature type="transmembrane region" description="Helical" evidence="9">
    <location>
        <begin position="201"/>
        <end position="217"/>
    </location>
</feature>
<feature type="transmembrane region" description="Helical" evidence="9">
    <location>
        <begin position="77"/>
        <end position="94"/>
    </location>
</feature>
<evidence type="ECO:0000256" key="1">
    <source>
        <dbReference type="ARBA" id="ARBA00004651"/>
    </source>
</evidence>
<feature type="domain" description="Na+/H+ antiporter NhaC-like C-terminal" evidence="10">
    <location>
        <begin position="23"/>
        <end position="217"/>
    </location>
</feature>
<feature type="transmembrane region" description="Helical" evidence="9">
    <location>
        <begin position="410"/>
        <end position="433"/>
    </location>
</feature>
<keyword evidence="3" id="KW-0050">Antiport</keyword>
<sequence length="452" mass="46627">MEKQTGSFIALLPILLFLGIFIGSGVYYHQQAVDFAFYQIKAPVAILPAIILAFILAKGKANSKIETFVKGVGDQNIILMCLVFLLAGAFASVTKSIGGVDATVNIGLSIIPASLLLPGIFIISAFIATAMGTSMGTIAAVAPLALQVAVTAGLPEAVCIGAVIGGAMFGDNLSVISDTTIAATRTQGCDLKDKFRENIKIAAPAAVLTIILLFVMGEPGQAIEAKSVNGWLALPYLIVLALAVMGLNVLAVLMIGIAVSGVMGMLIAPDYGLETLSKNIYAGYEGMLEIMVLSMLIGGLAMIMKQQGGMQWVIDKITLLGRNSANKSQKAGEASVGLLAAISGIFTANNTIAIIIAGGVAKDVSQHYGITSKRSASLLDIFACVVQGLLPYGAQILLAGSIAGLSPLALIGNVYYCWVLGGVAMLVIGLGLFSSKTAATQPEALKEQPASS</sequence>
<keyword evidence="6 9" id="KW-1133">Transmembrane helix</keyword>
<evidence type="ECO:0000256" key="8">
    <source>
        <dbReference type="ARBA" id="ARBA00038435"/>
    </source>
</evidence>
<proteinExistence type="inferred from homology"/>
<feature type="transmembrane region" description="Helical" evidence="9">
    <location>
        <begin position="35"/>
        <end position="56"/>
    </location>
</feature>
<keyword evidence="4" id="KW-1003">Cell membrane</keyword>
<dbReference type="Pfam" id="PF03553">
    <property type="entry name" value="Na_H_antiporter"/>
    <property type="match status" value="2"/>
</dbReference>
<keyword evidence="5 9" id="KW-0812">Transmembrane</keyword>
<keyword evidence="2" id="KW-0813">Transport</keyword>
<feature type="transmembrane region" description="Helical" evidence="9">
    <location>
        <begin position="378"/>
        <end position="398"/>
    </location>
</feature>
<dbReference type="AlphaFoldDB" id="A0A853IAY4"/>
<dbReference type="InterPro" id="IPR018461">
    <property type="entry name" value="Na/H_Antiport_NhaC-like_C"/>
</dbReference>
<dbReference type="Proteomes" id="UP000569732">
    <property type="component" value="Unassembled WGS sequence"/>
</dbReference>
<dbReference type="EMBL" id="JACCKB010000022">
    <property type="protein sequence ID" value="NYZ67204.1"/>
    <property type="molecule type" value="Genomic_DNA"/>
</dbReference>
<feature type="domain" description="Na+/H+ antiporter NhaC-like C-terminal" evidence="10">
    <location>
        <begin position="238"/>
        <end position="432"/>
    </location>
</feature>
<comment type="caution">
    <text evidence="11">The sequence shown here is derived from an EMBL/GenBank/DDBJ whole genome shotgun (WGS) entry which is preliminary data.</text>
</comment>
<evidence type="ECO:0000256" key="7">
    <source>
        <dbReference type="ARBA" id="ARBA00023136"/>
    </source>
</evidence>
<evidence type="ECO:0000256" key="6">
    <source>
        <dbReference type="ARBA" id="ARBA00022989"/>
    </source>
</evidence>
<evidence type="ECO:0000256" key="3">
    <source>
        <dbReference type="ARBA" id="ARBA00022449"/>
    </source>
</evidence>
<evidence type="ECO:0000313" key="12">
    <source>
        <dbReference type="Proteomes" id="UP000569732"/>
    </source>
</evidence>
<evidence type="ECO:0000259" key="10">
    <source>
        <dbReference type="Pfam" id="PF03553"/>
    </source>
</evidence>
<keyword evidence="12" id="KW-1185">Reference proteome</keyword>
<dbReference type="GO" id="GO:0015297">
    <property type="term" value="F:antiporter activity"/>
    <property type="evidence" value="ECO:0007669"/>
    <property type="project" value="UniProtKB-KW"/>
</dbReference>
<evidence type="ECO:0000313" key="11">
    <source>
        <dbReference type="EMBL" id="NYZ67204.1"/>
    </source>
</evidence>
<dbReference type="PANTHER" id="PTHR33451">
    <property type="entry name" value="MALATE-2H(+)/NA(+)-LACTATE ANTIPORTER"/>
    <property type="match status" value="1"/>
</dbReference>
<reference evidence="11 12" key="1">
    <citation type="submission" date="2020-07" db="EMBL/GenBank/DDBJ databases">
        <title>Endozoicomonas sp. nov., isolated from sediment.</title>
        <authorList>
            <person name="Gu T."/>
        </authorList>
    </citation>
    <scope>NUCLEOTIDE SEQUENCE [LARGE SCALE GENOMIC DNA]</scope>
    <source>
        <strain evidence="11 12">SM1973</strain>
    </source>
</reference>
<gene>
    <name evidence="11" type="ORF">H0A36_14395</name>
</gene>
<keyword evidence="7 9" id="KW-0472">Membrane</keyword>
<dbReference type="InterPro" id="IPR052180">
    <property type="entry name" value="NhaC_Na-H+_Antiporter"/>
</dbReference>
<feature type="transmembrane region" description="Helical" evidence="9">
    <location>
        <begin position="106"/>
        <end position="128"/>
    </location>
</feature>
<feature type="transmembrane region" description="Helical" evidence="9">
    <location>
        <begin position="336"/>
        <end position="357"/>
    </location>
</feature>
<organism evidence="11 12">
    <name type="scientific">Spartinivicinus marinus</name>
    <dbReference type="NCBI Taxonomy" id="2994442"/>
    <lineage>
        <taxon>Bacteria</taxon>
        <taxon>Pseudomonadati</taxon>
        <taxon>Pseudomonadota</taxon>
        <taxon>Gammaproteobacteria</taxon>
        <taxon>Oceanospirillales</taxon>
        <taxon>Zooshikellaceae</taxon>
        <taxon>Spartinivicinus</taxon>
    </lineage>
</organism>